<sequence length="88" mass="10148">MCHILRGGGGNIYRYFDRNTRFAYTVLEYDPGKLNSILNSFIAVADTPNRDYVEVTIYHKVSGKKQDTITTYFGINPFLNAKRNITMF</sequence>
<evidence type="ECO:0000313" key="2">
    <source>
        <dbReference type="Proteomes" id="UP000012527"/>
    </source>
</evidence>
<gene>
    <name evidence="1" type="ORF">C826_02136</name>
</gene>
<reference evidence="1 2" key="1">
    <citation type="submission" date="2013-02" db="EMBL/GenBank/DDBJ databases">
        <title>The Genome Sequence of Helicobacter bilis WiWa.</title>
        <authorList>
            <consortium name="The Broad Institute Genome Sequencing Platform"/>
            <person name="Ward D."/>
            <person name="Overstreet A.-M.C."/>
            <person name="Ramer-Tait A.E."/>
            <person name="Phillips G.J."/>
            <person name="Wannemuehler M.J."/>
            <person name="Walker B."/>
            <person name="Young S.K."/>
            <person name="Zeng Q."/>
            <person name="Gargeya S."/>
            <person name="Fitzgerald M."/>
            <person name="Haas B."/>
            <person name="Abouelleil A."/>
            <person name="Alvarado L."/>
            <person name="Arachchi H.M."/>
            <person name="Berlin A.M."/>
            <person name="Chapman S.B."/>
            <person name="Dewar J."/>
            <person name="Goldberg J."/>
            <person name="Griggs A."/>
            <person name="Gujja S."/>
            <person name="Hansen M."/>
            <person name="Howarth C."/>
            <person name="Imamovic A."/>
            <person name="Larimer J."/>
            <person name="McCowan C."/>
            <person name="Murphy C."/>
            <person name="Neiman D."/>
            <person name="Pearson M."/>
            <person name="Priest M."/>
            <person name="Roberts A."/>
            <person name="Saif S."/>
            <person name="Shea T."/>
            <person name="Sisk P."/>
            <person name="Sykes S."/>
            <person name="Wortman J."/>
            <person name="Nusbaum C."/>
            <person name="Birren B."/>
        </authorList>
    </citation>
    <scope>NUCLEOTIDE SEQUENCE [LARGE SCALE GENOMIC DNA]</scope>
    <source>
        <strain evidence="1 2">WiWa</strain>
    </source>
</reference>
<proteinExistence type="predicted"/>
<dbReference type="Proteomes" id="UP000012527">
    <property type="component" value="Unassembled WGS sequence"/>
</dbReference>
<organism evidence="1 2">
    <name type="scientific">Helicobacter bilis WiWa</name>
    <dbReference type="NCBI Taxonomy" id="1235804"/>
    <lineage>
        <taxon>Bacteria</taxon>
        <taxon>Pseudomonadati</taxon>
        <taxon>Campylobacterota</taxon>
        <taxon>Epsilonproteobacteria</taxon>
        <taxon>Campylobacterales</taxon>
        <taxon>Helicobacteraceae</taxon>
        <taxon>Helicobacter</taxon>
    </lineage>
</organism>
<accession>N2BKC7</accession>
<evidence type="ECO:0000313" key="1">
    <source>
        <dbReference type="EMBL" id="EMZ37274.1"/>
    </source>
</evidence>
<dbReference type="PATRIC" id="fig|1235804.3.peg.2353"/>
<protein>
    <submittedName>
        <fullName evidence="1">Uncharacterized protein</fullName>
    </submittedName>
</protein>
<dbReference type="HOGENOM" id="CLU_2464765_0_0_7"/>
<dbReference type="EMBL" id="AQFW01000019">
    <property type="protein sequence ID" value="EMZ37274.1"/>
    <property type="molecule type" value="Genomic_DNA"/>
</dbReference>
<dbReference type="AlphaFoldDB" id="N2BKC7"/>
<name>N2BKC7_9HELI</name>
<comment type="caution">
    <text evidence="1">The sequence shown here is derived from an EMBL/GenBank/DDBJ whole genome shotgun (WGS) entry which is preliminary data.</text>
</comment>